<dbReference type="Pfam" id="PF20916">
    <property type="entry name" value="BscB_a-b"/>
    <property type="match status" value="1"/>
</dbReference>
<dbReference type="InterPro" id="IPR048861">
    <property type="entry name" value="BscB-like_C"/>
</dbReference>
<evidence type="ECO:0000313" key="3">
    <source>
        <dbReference type="EMBL" id="SNX72086.1"/>
    </source>
</evidence>
<keyword evidence="1" id="KW-1133">Transmembrane helix</keyword>
<organism evidence="3 4">
    <name type="scientific">Cereibacter ovatus</name>
    <dbReference type="NCBI Taxonomy" id="439529"/>
    <lineage>
        <taxon>Bacteria</taxon>
        <taxon>Pseudomonadati</taxon>
        <taxon>Pseudomonadota</taxon>
        <taxon>Alphaproteobacteria</taxon>
        <taxon>Rhodobacterales</taxon>
        <taxon>Paracoccaceae</taxon>
        <taxon>Cereibacter</taxon>
    </lineage>
</organism>
<dbReference type="Gene3D" id="1.20.5.4520">
    <property type="match status" value="1"/>
</dbReference>
<accession>A0A285CYG5</accession>
<dbReference type="Proteomes" id="UP000219467">
    <property type="component" value="Unassembled WGS sequence"/>
</dbReference>
<evidence type="ECO:0000313" key="4">
    <source>
        <dbReference type="Proteomes" id="UP000219467"/>
    </source>
</evidence>
<keyword evidence="1" id="KW-0812">Transmembrane</keyword>
<feature type="transmembrane region" description="Helical" evidence="1">
    <location>
        <begin position="359"/>
        <end position="383"/>
    </location>
</feature>
<feature type="domain" description="Cellulose synthase subunit B-like C-terminal" evidence="2">
    <location>
        <begin position="259"/>
        <end position="382"/>
    </location>
</feature>
<dbReference type="OrthoDB" id="7615145at2"/>
<evidence type="ECO:0000259" key="2">
    <source>
        <dbReference type="Pfam" id="PF20916"/>
    </source>
</evidence>
<protein>
    <recommendedName>
        <fullName evidence="2">Cellulose synthase subunit B-like C-terminal domain-containing protein</fullName>
    </recommendedName>
</protein>
<reference evidence="4" key="1">
    <citation type="submission" date="2017-08" db="EMBL/GenBank/DDBJ databases">
        <authorList>
            <person name="Varghese N."/>
            <person name="Submissions S."/>
        </authorList>
    </citation>
    <scope>NUCLEOTIDE SEQUENCE [LARGE SCALE GENOMIC DNA]</scope>
    <source>
        <strain evidence="4">JA234</strain>
    </source>
</reference>
<dbReference type="AlphaFoldDB" id="A0A285CYG5"/>
<dbReference type="EMBL" id="OAOQ01000011">
    <property type="protein sequence ID" value="SNX72086.1"/>
    <property type="molecule type" value="Genomic_DNA"/>
</dbReference>
<name>A0A285CYG5_9RHOB</name>
<gene>
    <name evidence="3" type="ORF">SAMN05878503_111117</name>
</gene>
<sequence>MRGARLILAIGAVLVLAAADEIPVVAPPVSASAMAPLPAVTPGRDVALTASARGVEFRLPDDWLLLGPERARLRVLRGIRPIGVAVNGTWAGVLAPAGDDARAPDLLFPARLLRPGANRITLLDATPWGAQLVLGVPPSARMRLPDIARALAGLGAAGVVALTPDKAARARGVAALLPPGPGVGVRLSVAGIEDLAQVPLAQVGLTPRAVALALMPPRPREAGFVPATVVPRPVDLAGRAHALAAASLAPLGAVAQHLAGPDLGALEGWLAGRGGTAVLLTARPGQLWMVLGPGVAPAPVAATLAAGRADGPHGQVAILGRDGRWQSATVPGQLPHLAEPLRPGNLRQVLGTLLSARPWLLALGLLGLAATAAALAAAGLGLARR</sequence>
<dbReference type="RefSeq" id="WP_097030993.1">
    <property type="nucleotide sequence ID" value="NZ_OAOQ01000011.1"/>
</dbReference>
<proteinExistence type="predicted"/>
<dbReference type="Gene3D" id="3.30.379.30">
    <property type="match status" value="1"/>
</dbReference>
<evidence type="ECO:0000256" key="1">
    <source>
        <dbReference type="SAM" id="Phobius"/>
    </source>
</evidence>
<keyword evidence="1" id="KW-0472">Membrane</keyword>
<keyword evidence="4" id="KW-1185">Reference proteome</keyword>